<keyword evidence="13 22" id="KW-0472">Membrane</keyword>
<evidence type="ECO:0000256" key="3">
    <source>
        <dbReference type="ARBA" id="ARBA00006415"/>
    </source>
</evidence>
<dbReference type="GO" id="GO:0003677">
    <property type="term" value="F:DNA binding"/>
    <property type="evidence" value="ECO:0007669"/>
    <property type="project" value="UniProtKB-UniRule"/>
</dbReference>
<keyword evidence="15 19" id="KW-0804">Transcription</keyword>
<keyword evidence="6 22" id="KW-0812">Transmembrane</keyword>
<dbReference type="InterPro" id="IPR009057">
    <property type="entry name" value="Homeodomain-like_sf"/>
</dbReference>
<feature type="region of interest" description="Disordered" evidence="21">
    <location>
        <begin position="1204"/>
        <end position="1234"/>
    </location>
</feature>
<evidence type="ECO:0000256" key="20">
    <source>
        <dbReference type="SAM" id="Coils"/>
    </source>
</evidence>
<keyword evidence="8 22" id="KW-1133">Transmembrane helix</keyword>
<dbReference type="InterPro" id="IPR003350">
    <property type="entry name" value="CUT_dom"/>
</dbReference>
<dbReference type="OrthoDB" id="10257567at2759"/>
<evidence type="ECO:0000259" key="23">
    <source>
        <dbReference type="PROSITE" id="PS50071"/>
    </source>
</evidence>
<keyword evidence="16 17" id="KW-0539">Nucleus</keyword>
<keyword evidence="10" id="KW-0333">Golgi apparatus</keyword>
<accession>A0A815AH11</accession>
<reference evidence="25" key="1">
    <citation type="submission" date="2021-02" db="EMBL/GenBank/DDBJ databases">
        <authorList>
            <person name="Nowell W R."/>
        </authorList>
    </citation>
    <scope>NUCLEOTIDE SEQUENCE</scope>
</reference>
<dbReference type="SUPFAM" id="SSF47413">
    <property type="entry name" value="lambda repressor-like DNA-binding domains"/>
    <property type="match status" value="3"/>
</dbReference>
<evidence type="ECO:0000256" key="12">
    <source>
        <dbReference type="ARBA" id="ARBA00023125"/>
    </source>
</evidence>
<dbReference type="PANTHER" id="PTHR14043:SF2">
    <property type="entry name" value="HOMEOBOX PROTEIN CUT"/>
    <property type="match status" value="1"/>
</dbReference>
<feature type="coiled-coil region" evidence="20">
    <location>
        <begin position="243"/>
        <end position="284"/>
    </location>
</feature>
<feature type="compositionally biased region" description="Low complexity" evidence="21">
    <location>
        <begin position="563"/>
        <end position="582"/>
    </location>
</feature>
<evidence type="ECO:0000256" key="15">
    <source>
        <dbReference type="ARBA" id="ARBA00023163"/>
    </source>
</evidence>
<dbReference type="GO" id="GO:0006891">
    <property type="term" value="P:intra-Golgi vesicle-mediated transport"/>
    <property type="evidence" value="ECO:0007669"/>
    <property type="project" value="InterPro"/>
</dbReference>
<dbReference type="Pfam" id="PF02376">
    <property type="entry name" value="CUT"/>
    <property type="match status" value="3"/>
</dbReference>
<evidence type="ECO:0000256" key="8">
    <source>
        <dbReference type="ARBA" id="ARBA00022989"/>
    </source>
</evidence>
<name>A0A815AH11_9BILA</name>
<comment type="caution">
    <text evidence="25">The sequence shown here is derived from an EMBL/GenBank/DDBJ whole genome shotgun (WGS) entry which is preliminary data.</text>
</comment>
<feature type="coiled-coil region" evidence="20">
    <location>
        <begin position="115"/>
        <end position="195"/>
    </location>
</feature>
<evidence type="ECO:0000256" key="5">
    <source>
        <dbReference type="ARBA" id="ARBA00022448"/>
    </source>
</evidence>
<feature type="domain" description="CUT" evidence="24">
    <location>
        <begin position="1018"/>
        <end position="1105"/>
    </location>
</feature>
<dbReference type="Pfam" id="PF25398">
    <property type="entry name" value="CUX1_N"/>
    <property type="match status" value="1"/>
</dbReference>
<evidence type="ECO:0000256" key="18">
    <source>
        <dbReference type="RuleBase" id="RU000682"/>
    </source>
</evidence>
<evidence type="ECO:0000256" key="1">
    <source>
        <dbReference type="ARBA" id="ARBA00004123"/>
    </source>
</evidence>
<proteinExistence type="inferred from homology"/>
<dbReference type="PROSITE" id="PS51042">
    <property type="entry name" value="CUT"/>
    <property type="match status" value="3"/>
</dbReference>
<evidence type="ECO:0000313" key="26">
    <source>
        <dbReference type="Proteomes" id="UP000663882"/>
    </source>
</evidence>
<feature type="compositionally biased region" description="Low complexity" evidence="21">
    <location>
        <begin position="974"/>
        <end position="1001"/>
    </location>
</feature>
<dbReference type="Pfam" id="PF00046">
    <property type="entry name" value="Homeodomain"/>
    <property type="match status" value="1"/>
</dbReference>
<sequence>MTTTSKNIELIVKQWTSFDLKTIQHDLDVTTTEIASRADESDQSRRKLVELSRDFKKNTNEDVRKAVAPILKSFQIEIDNLSKRSKAAEKAFLEIYRHLSELPDPVPALEYAQTLQRRAEKVSDLEVENQKLRETLDEYNHEFADVKNQEVTIKQLREKIKDLEDKTESTIQQRIKEKEKELQRIFAEKERQLQNQQFDLVTKYAEMEMRQAQLQSSLDHAHQEMFEYKSKQEDATSARSSEVDILNQDLERANERTSNAERLVDKLREQLNQTEKLMASVSTNNNSDEIISQEETERKLREKLEFELVSKEREIAALVIDTQKLQSTLIKVKETSVAQISDLENVLNSKEKLIAQLESKLHSQADYDEIKRELTILKSIEFPSSNNLTNDQTSNVPKKSLEILLLEKNRALQSEQTQMKVAHTDLESNINHHSYRHHPSSYSHQTNTLSLLSSPSSPISISLKSSSQSTNCNATEEMTKSLNNNSSSKIISLLPSNDNLQSICNSLSAPVDTKYSSCPTMITPTAPLISSPTTSISSDHCTGQQLNSVQWTKLPCPPPPLPTTTTSSSSSPSPSSIATTSTDIKPSISMSTNNNSLEPLETTYVATIVRKILAQHNIGQRIFARYILSLSQGTVSELLSKPKAWSKLTEKGKESYRKMWSWANSEESILALKSLSPRKGSKDNTYPLTQQKALQVLSDEPKRSRTPSTSSTSSRAYSPIEQQQQQHQSSLIPPSMFSTFVPSLLMQTTNRLKNDIYSPYNILCPQPENYRNWLMLQEIVRTNAMIKQLKPTTDIDENEQENEDDINENPLDLSMKIDTDQTLLINKQSTIKNNKPILIIPLTEQDISKYRYINTMELVQTVKDILSRYSISQRHFGEKILGLSQGSVSDILARPKLWELLTQKGREPFIRMRLFLDDTNAIKKLVQTVSLTLSPSTFNDLHGKNIISNENSIDSQSNDCSQLISNESLSSLNETTTTTTTTINNNNNNNKSKSRSKTNNNQFRQQSLTKSKMPPYELPTISLPSVIDTEQLSSQVRELLSSYSIGQRVFGEAVLNLSQGTVSEILSKPRAWHLLSVKGREPYIRMYSWFHDTGNVQKLLVWKQQRDTLRRTTRTQATTDNIDIESNNNNNNNNSAKRRYLFTDDQSRVLQQIFENEPYPNQTRLEQLVDELSLPMNKISNWFHNARMKTKININSFEIDKLSTSPLNNDDDDDGDDDNDNNLSTIEPFNSSWFNDSDSTNSPISLSTSSTNIVSLIDNKKPTESVSTSISSSKKRKSIPQKIITTKKSTKRFHELDKRYRDIEYTNNELKQLNIQLEKDLLSVGGVSELFRRGPEGQPSDSSINETGIIKDVLNQSSVSSTSFKDSLTQIPRRDSPPDEALTAIVISQRERFRIRNVELENENVSLKQQIGIFQNEMDKLRSDNIKLYEKIKFIQTYPTTRGTDESIDRYSRSYDASLDPFTNFTKQEKQKKYESLKLHEKFALNFGRFILSSHQSRTFFVIYFILVHILIFLSLYKMVHTGSSVRDMSQICFDKFREHMAGVHGEKDFHFDHVHGGAGVGLAPPPHR</sequence>
<keyword evidence="9 19" id="KW-0805">Transcription regulation</keyword>
<evidence type="ECO:0000256" key="2">
    <source>
        <dbReference type="ARBA" id="ARBA00004409"/>
    </source>
</evidence>
<evidence type="ECO:0000313" key="25">
    <source>
        <dbReference type="EMBL" id="CAF1257339.1"/>
    </source>
</evidence>
<dbReference type="GO" id="GO:0005634">
    <property type="term" value="C:nucleus"/>
    <property type="evidence" value="ECO:0007669"/>
    <property type="project" value="UniProtKB-SubCell"/>
</dbReference>
<dbReference type="Pfam" id="PF08172">
    <property type="entry name" value="CASP_C"/>
    <property type="match status" value="1"/>
</dbReference>
<evidence type="ECO:0000256" key="14">
    <source>
        <dbReference type="ARBA" id="ARBA00023155"/>
    </source>
</evidence>
<feature type="region of interest" description="Disordered" evidence="21">
    <location>
        <begin position="552"/>
        <end position="595"/>
    </location>
</feature>
<evidence type="ECO:0000256" key="17">
    <source>
        <dbReference type="PROSITE-ProRule" id="PRU00108"/>
    </source>
</evidence>
<feature type="region of interest" description="Disordered" evidence="21">
    <location>
        <begin position="695"/>
        <end position="729"/>
    </location>
</feature>
<keyword evidence="5" id="KW-0813">Transport</keyword>
<dbReference type="Proteomes" id="UP000663882">
    <property type="component" value="Unassembled WGS sequence"/>
</dbReference>
<feature type="domain" description="CUT" evidence="24">
    <location>
        <begin position="844"/>
        <end position="931"/>
    </location>
</feature>
<evidence type="ECO:0000256" key="10">
    <source>
        <dbReference type="ARBA" id="ARBA00023034"/>
    </source>
</evidence>
<feature type="domain" description="Homeobox" evidence="23">
    <location>
        <begin position="1133"/>
        <end position="1193"/>
    </location>
</feature>
<dbReference type="GO" id="GO:0000981">
    <property type="term" value="F:DNA-binding transcription factor activity, RNA polymerase II-specific"/>
    <property type="evidence" value="ECO:0007669"/>
    <property type="project" value="InterPro"/>
</dbReference>
<comment type="subcellular location">
    <subcellularLocation>
        <location evidence="2">Golgi apparatus membrane</location>
        <topology evidence="2">Single-pass type IV membrane protein</topology>
    </subcellularLocation>
    <subcellularLocation>
        <location evidence="1 17 18">Nucleus</location>
    </subcellularLocation>
</comment>
<feature type="compositionally biased region" description="Acidic residues" evidence="21">
    <location>
        <begin position="1209"/>
        <end position="1220"/>
    </location>
</feature>
<evidence type="ECO:0000259" key="24">
    <source>
        <dbReference type="PROSITE" id="PS51042"/>
    </source>
</evidence>
<keyword evidence="12 17" id="KW-0238">DNA-binding</keyword>
<dbReference type="InterPro" id="IPR012955">
    <property type="entry name" value="CASP_C"/>
</dbReference>
<dbReference type="PANTHER" id="PTHR14043">
    <property type="entry name" value="CCAAT DISPLACEMENT PROTEIN-RELATED"/>
    <property type="match status" value="1"/>
</dbReference>
<evidence type="ECO:0000256" key="16">
    <source>
        <dbReference type="ARBA" id="ARBA00023242"/>
    </source>
</evidence>
<dbReference type="InterPro" id="IPR057476">
    <property type="entry name" value="Cux_N"/>
</dbReference>
<dbReference type="Gene3D" id="1.10.260.40">
    <property type="entry name" value="lambda repressor-like DNA-binding domains"/>
    <property type="match status" value="3"/>
</dbReference>
<comment type="similarity">
    <text evidence="3">Belongs to the CASP family.</text>
</comment>
<protein>
    <recommendedName>
        <fullName evidence="19">Homeobox protein cut-like</fullName>
    </recommendedName>
</protein>
<feature type="region of interest" description="Disordered" evidence="21">
    <location>
        <begin position="974"/>
        <end position="1015"/>
    </location>
</feature>
<dbReference type="PROSITE" id="PS50071">
    <property type="entry name" value="HOMEOBOX_2"/>
    <property type="match status" value="1"/>
</dbReference>
<evidence type="ECO:0000256" key="13">
    <source>
        <dbReference type="ARBA" id="ARBA00023136"/>
    </source>
</evidence>
<dbReference type="SUPFAM" id="SSF46689">
    <property type="entry name" value="Homeodomain-like"/>
    <property type="match status" value="1"/>
</dbReference>
<dbReference type="GO" id="GO:0000139">
    <property type="term" value="C:Golgi membrane"/>
    <property type="evidence" value="ECO:0007669"/>
    <property type="project" value="UniProtKB-SubCell"/>
</dbReference>
<dbReference type="InterPro" id="IPR017970">
    <property type="entry name" value="Homeobox_CS"/>
</dbReference>
<feature type="domain" description="CUT" evidence="24">
    <location>
        <begin position="591"/>
        <end position="678"/>
    </location>
</feature>
<evidence type="ECO:0000256" key="21">
    <source>
        <dbReference type="SAM" id="MobiDB-lite"/>
    </source>
</evidence>
<comment type="similarity">
    <text evidence="4 19">Belongs to the CUT homeobox family.</text>
</comment>
<keyword evidence="14 17" id="KW-0371">Homeobox</keyword>
<evidence type="ECO:0000256" key="11">
    <source>
        <dbReference type="ARBA" id="ARBA00023054"/>
    </source>
</evidence>
<evidence type="ECO:0000256" key="6">
    <source>
        <dbReference type="ARBA" id="ARBA00022692"/>
    </source>
</evidence>
<dbReference type="Gene3D" id="1.10.10.60">
    <property type="entry name" value="Homeodomain-like"/>
    <property type="match status" value="1"/>
</dbReference>
<feature type="compositionally biased region" description="Low complexity" evidence="21">
    <location>
        <begin position="706"/>
        <end position="715"/>
    </location>
</feature>
<dbReference type="SMART" id="SM01109">
    <property type="entry name" value="CUT"/>
    <property type="match status" value="3"/>
</dbReference>
<evidence type="ECO:0000256" key="4">
    <source>
        <dbReference type="ARBA" id="ARBA00008190"/>
    </source>
</evidence>
<feature type="transmembrane region" description="Helical" evidence="22">
    <location>
        <begin position="1499"/>
        <end position="1517"/>
    </location>
</feature>
<feature type="DNA-binding region" description="Homeobox" evidence="17">
    <location>
        <begin position="1135"/>
        <end position="1194"/>
    </location>
</feature>
<dbReference type="InterPro" id="IPR010982">
    <property type="entry name" value="Lambda_DNA-bd_dom_sf"/>
</dbReference>
<evidence type="ECO:0000256" key="9">
    <source>
        <dbReference type="ARBA" id="ARBA00023015"/>
    </source>
</evidence>
<evidence type="ECO:0000256" key="7">
    <source>
        <dbReference type="ARBA" id="ARBA00022737"/>
    </source>
</evidence>
<gene>
    <name evidence="25" type="ORF">RFH988_LOCUS27490</name>
</gene>
<dbReference type="SMART" id="SM00389">
    <property type="entry name" value="HOX"/>
    <property type="match status" value="1"/>
</dbReference>
<feature type="compositionally biased region" description="Polar residues" evidence="21">
    <location>
        <begin position="1223"/>
        <end position="1234"/>
    </location>
</feature>
<feature type="coiled-coil region" evidence="20">
    <location>
        <begin position="1390"/>
        <end position="1424"/>
    </location>
</feature>
<dbReference type="CDD" id="cd00086">
    <property type="entry name" value="homeodomain"/>
    <property type="match status" value="1"/>
</dbReference>
<organism evidence="25 26">
    <name type="scientific">Rotaria sordida</name>
    <dbReference type="NCBI Taxonomy" id="392033"/>
    <lineage>
        <taxon>Eukaryota</taxon>
        <taxon>Metazoa</taxon>
        <taxon>Spiralia</taxon>
        <taxon>Gnathifera</taxon>
        <taxon>Rotifera</taxon>
        <taxon>Eurotatoria</taxon>
        <taxon>Bdelloidea</taxon>
        <taxon>Philodinida</taxon>
        <taxon>Philodinidae</taxon>
        <taxon>Rotaria</taxon>
    </lineage>
</organism>
<keyword evidence="7" id="KW-0677">Repeat</keyword>
<keyword evidence="11 20" id="KW-0175">Coiled coil</keyword>
<dbReference type="InterPro" id="IPR001356">
    <property type="entry name" value="HD"/>
</dbReference>
<evidence type="ECO:0000256" key="19">
    <source>
        <dbReference type="RuleBase" id="RU361129"/>
    </source>
</evidence>
<dbReference type="PROSITE" id="PS00027">
    <property type="entry name" value="HOMEOBOX_1"/>
    <property type="match status" value="1"/>
</dbReference>
<evidence type="ECO:0000256" key="22">
    <source>
        <dbReference type="SAM" id="Phobius"/>
    </source>
</evidence>
<dbReference type="EMBL" id="CAJNOO010002325">
    <property type="protein sequence ID" value="CAF1257339.1"/>
    <property type="molecule type" value="Genomic_DNA"/>
</dbReference>